<dbReference type="AlphaFoldDB" id="A0A7C2W7V5"/>
<gene>
    <name evidence="9" type="primary">pncA</name>
    <name evidence="9" type="ORF">ENP13_08410</name>
</gene>
<comment type="similarity">
    <text evidence="1">Belongs to the isochorismatase family.</text>
</comment>
<dbReference type="InterPro" id="IPR052347">
    <property type="entry name" value="Isochorismatase_Nicotinamidase"/>
</dbReference>
<evidence type="ECO:0000256" key="2">
    <source>
        <dbReference type="ARBA" id="ARBA00022642"/>
    </source>
</evidence>
<name>A0A7C2W7V5_9BACT</name>
<dbReference type="SUPFAM" id="SSF52499">
    <property type="entry name" value="Isochorismatase-like hydrolases"/>
    <property type="match status" value="1"/>
</dbReference>
<sequence>MAERRAALLVVDVQNDFVPGGALPVPEGDRVVPVLNEYIRRFREAGLPVYFSRDWHPERTKHFKEYGGAWPPHCVQGTPGAEFHPQLEVPADAVIITKGADPEEDAYSAFQGRTPEGEAFAERLRRDGVTDLYVGGLATDYCVRASVLDALKQGLRVTVLLDAVRGVDVQPGDSERALAEMREAGAATATLETLQVEKTATPSTS</sequence>
<dbReference type="Pfam" id="PF00857">
    <property type="entry name" value="Isochorismatase"/>
    <property type="match status" value="1"/>
</dbReference>
<dbReference type="Gene3D" id="3.40.50.850">
    <property type="entry name" value="Isochorismatase-like"/>
    <property type="match status" value="1"/>
</dbReference>
<dbReference type="NCBIfam" id="NF008623">
    <property type="entry name" value="PRK11609.1"/>
    <property type="match status" value="1"/>
</dbReference>
<dbReference type="GO" id="GO:0008936">
    <property type="term" value="F:nicotinamidase activity"/>
    <property type="evidence" value="ECO:0007669"/>
    <property type="project" value="UniProtKB-EC"/>
</dbReference>
<evidence type="ECO:0000256" key="3">
    <source>
        <dbReference type="ARBA" id="ARBA00022723"/>
    </source>
</evidence>
<organism evidence="9">
    <name type="scientific">Thermorudis sp</name>
    <dbReference type="NCBI Taxonomy" id="1969470"/>
    <lineage>
        <taxon>Bacteria</taxon>
        <taxon>Pseudomonadati</taxon>
        <taxon>Thermomicrobiota</taxon>
        <taxon>Thermomicrobia</taxon>
        <taxon>Thermomicrobia incertae sedis</taxon>
        <taxon>Thermorudis</taxon>
    </lineage>
</organism>
<dbReference type="EC" id="3.5.1.19" evidence="6"/>
<dbReference type="InterPro" id="IPR000868">
    <property type="entry name" value="Isochorismatase-like_dom"/>
</dbReference>
<evidence type="ECO:0000256" key="1">
    <source>
        <dbReference type="ARBA" id="ARBA00006336"/>
    </source>
</evidence>
<evidence type="ECO:0000256" key="4">
    <source>
        <dbReference type="ARBA" id="ARBA00022801"/>
    </source>
</evidence>
<comment type="caution">
    <text evidence="9">The sequence shown here is derived from an EMBL/GenBank/DDBJ whole genome shotgun (WGS) entry which is preliminary data.</text>
</comment>
<proteinExistence type="inferred from homology"/>
<dbReference type="EMBL" id="DSID01000637">
    <property type="protein sequence ID" value="HEX71247.1"/>
    <property type="molecule type" value="Genomic_DNA"/>
</dbReference>
<protein>
    <recommendedName>
        <fullName evidence="6">nicotinamidase</fullName>
        <ecNumber evidence="6">3.5.1.19</ecNumber>
    </recommendedName>
    <alternativeName>
        <fullName evidence="7">Nicotinamide deamidase</fullName>
    </alternativeName>
</protein>
<evidence type="ECO:0000256" key="7">
    <source>
        <dbReference type="ARBA" id="ARBA00043224"/>
    </source>
</evidence>
<feature type="domain" description="Isochorismatase-like" evidence="8">
    <location>
        <begin position="6"/>
        <end position="192"/>
    </location>
</feature>
<dbReference type="CDD" id="cd01011">
    <property type="entry name" value="nicotinamidase"/>
    <property type="match status" value="1"/>
</dbReference>
<evidence type="ECO:0000256" key="5">
    <source>
        <dbReference type="ARBA" id="ARBA00037900"/>
    </source>
</evidence>
<dbReference type="GO" id="GO:0046872">
    <property type="term" value="F:metal ion binding"/>
    <property type="evidence" value="ECO:0007669"/>
    <property type="project" value="UniProtKB-KW"/>
</dbReference>
<reference evidence="9" key="1">
    <citation type="journal article" date="2020" name="mSystems">
        <title>Genome- and Community-Level Interaction Insights into Carbon Utilization and Element Cycling Functions of Hydrothermarchaeota in Hydrothermal Sediment.</title>
        <authorList>
            <person name="Zhou Z."/>
            <person name="Liu Y."/>
            <person name="Xu W."/>
            <person name="Pan J."/>
            <person name="Luo Z.H."/>
            <person name="Li M."/>
        </authorList>
    </citation>
    <scope>NUCLEOTIDE SEQUENCE [LARGE SCALE GENOMIC DNA]</scope>
    <source>
        <strain evidence="9">SpSt-192</strain>
    </source>
</reference>
<dbReference type="GO" id="GO:0019363">
    <property type="term" value="P:pyridine nucleotide biosynthetic process"/>
    <property type="evidence" value="ECO:0007669"/>
    <property type="project" value="UniProtKB-KW"/>
</dbReference>
<evidence type="ECO:0000313" key="9">
    <source>
        <dbReference type="EMBL" id="HEX71247.1"/>
    </source>
</evidence>
<evidence type="ECO:0000256" key="6">
    <source>
        <dbReference type="ARBA" id="ARBA00039017"/>
    </source>
</evidence>
<keyword evidence="4 9" id="KW-0378">Hydrolase</keyword>
<keyword evidence="2" id="KW-0662">Pyridine nucleotide biosynthesis</keyword>
<evidence type="ECO:0000259" key="8">
    <source>
        <dbReference type="Pfam" id="PF00857"/>
    </source>
</evidence>
<dbReference type="PANTHER" id="PTHR11080:SF2">
    <property type="entry name" value="LD05707P"/>
    <property type="match status" value="1"/>
</dbReference>
<dbReference type="PANTHER" id="PTHR11080">
    <property type="entry name" value="PYRAZINAMIDASE/NICOTINAMIDASE"/>
    <property type="match status" value="1"/>
</dbReference>
<accession>A0A7C2W7V5</accession>
<comment type="pathway">
    <text evidence="5">Cofactor biosynthesis; nicotinate biosynthesis; nicotinate from nicotinamide: step 1/1.</text>
</comment>
<keyword evidence="3" id="KW-0479">Metal-binding</keyword>
<dbReference type="InterPro" id="IPR036380">
    <property type="entry name" value="Isochorismatase-like_sf"/>
</dbReference>